<reference evidence="2 3" key="1">
    <citation type="submission" date="2018-09" db="EMBL/GenBank/DDBJ databases">
        <title>Draft genome sequence of Rhodopseudomonas palustris 2.1.18.</title>
        <authorList>
            <person name="Robertson S.L."/>
            <person name="Meyer T.E."/>
            <person name="Kyndt J.A."/>
        </authorList>
    </citation>
    <scope>NUCLEOTIDE SEQUENCE [LARGE SCALE GENOMIC DNA]</scope>
    <source>
        <strain evidence="2 3">2.1.18</strain>
    </source>
</reference>
<gene>
    <name evidence="2" type="ORF">D4Q52_12585</name>
</gene>
<evidence type="ECO:0000259" key="1">
    <source>
        <dbReference type="Pfam" id="PF00144"/>
    </source>
</evidence>
<organism evidence="2 3">
    <name type="scientific">Rhodopseudomonas palustris</name>
    <dbReference type="NCBI Taxonomy" id="1076"/>
    <lineage>
        <taxon>Bacteria</taxon>
        <taxon>Pseudomonadati</taxon>
        <taxon>Pseudomonadota</taxon>
        <taxon>Alphaproteobacteria</taxon>
        <taxon>Hyphomicrobiales</taxon>
        <taxon>Nitrobacteraceae</taxon>
        <taxon>Rhodopseudomonas</taxon>
    </lineage>
</organism>
<dbReference type="RefSeq" id="WP_119856905.1">
    <property type="nucleotide sequence ID" value="NZ_QYYD01000011.1"/>
</dbReference>
<comment type="caution">
    <text evidence="2">The sequence shown here is derived from an EMBL/GenBank/DDBJ whole genome shotgun (WGS) entry which is preliminary data.</text>
</comment>
<dbReference type="SUPFAM" id="SSF56601">
    <property type="entry name" value="beta-lactamase/transpeptidase-like"/>
    <property type="match status" value="1"/>
</dbReference>
<dbReference type="Gene3D" id="3.40.710.10">
    <property type="entry name" value="DD-peptidase/beta-lactamase superfamily"/>
    <property type="match status" value="1"/>
</dbReference>
<keyword evidence="2" id="KW-0378">Hydrolase</keyword>
<dbReference type="InterPro" id="IPR050789">
    <property type="entry name" value="Diverse_Enzym_Activities"/>
</dbReference>
<dbReference type="InterPro" id="IPR012338">
    <property type="entry name" value="Beta-lactam/transpept-like"/>
</dbReference>
<evidence type="ECO:0000313" key="2">
    <source>
        <dbReference type="EMBL" id="RJF74330.1"/>
    </source>
</evidence>
<dbReference type="PANTHER" id="PTHR43283">
    <property type="entry name" value="BETA-LACTAMASE-RELATED"/>
    <property type="match status" value="1"/>
</dbReference>
<protein>
    <submittedName>
        <fullName evidence="2">Class C beta-lactamase-related serine hydrolase</fullName>
    </submittedName>
</protein>
<evidence type="ECO:0000313" key="3">
    <source>
        <dbReference type="Proteomes" id="UP000285523"/>
    </source>
</evidence>
<dbReference type="EMBL" id="QYYD01000011">
    <property type="protein sequence ID" value="RJF74330.1"/>
    <property type="molecule type" value="Genomic_DNA"/>
</dbReference>
<dbReference type="PANTHER" id="PTHR43283:SF7">
    <property type="entry name" value="BETA-LACTAMASE-RELATED DOMAIN-CONTAINING PROTEIN"/>
    <property type="match status" value="1"/>
</dbReference>
<dbReference type="InterPro" id="IPR001466">
    <property type="entry name" value="Beta-lactam-related"/>
</dbReference>
<dbReference type="OrthoDB" id="9814204at2"/>
<feature type="domain" description="Beta-lactamase-related" evidence="1">
    <location>
        <begin position="81"/>
        <end position="372"/>
    </location>
</feature>
<proteinExistence type="predicted"/>
<name>A0A418VE05_RHOPL</name>
<accession>A0A418VE05</accession>
<dbReference type="AlphaFoldDB" id="A0A418VE05"/>
<dbReference type="Proteomes" id="UP000285523">
    <property type="component" value="Unassembled WGS sequence"/>
</dbReference>
<dbReference type="GO" id="GO:0016787">
    <property type="term" value="F:hydrolase activity"/>
    <property type="evidence" value="ECO:0007669"/>
    <property type="project" value="UniProtKB-KW"/>
</dbReference>
<sequence length="391" mass="42349">MPAETSLPPDAASGATLANWRVPPFSRWAFQHVDELIATARIAKAPDDVWRLPDAPRSFDDFSVRAQGGETLDFAGFLDATATDALVIIQDGAIVCETYANGMTAQTPHIIMSASKSITGLIAGILADRSTLDLEAEVTTVLPEIAGTAYAGATLRQMLDMRTGIVLDIEATRDYAAAAGWDALAPDQPASDLKSFYQNLAIKPQPHGGSFRYASANTDLLGWAIERASGHRFAELVSELLWRPLGAEQPASITLDRGGLARTTGGFSMTARDFARLGQLLQGGGARDGRPVVPPAWVDDLWRNGDRAAWKTGEWQKLFPYRRMSYRGGWYVVDDEPAMMFAMGIHGQNLFVDPTHRLVIAKLSSQGTPVDTAAWAVTHRALPEIRRCLGG</sequence>
<dbReference type="Pfam" id="PF00144">
    <property type="entry name" value="Beta-lactamase"/>
    <property type="match status" value="1"/>
</dbReference>